<dbReference type="EMBL" id="POTW01000101">
    <property type="protein sequence ID" value="PZF80106.1"/>
    <property type="molecule type" value="Genomic_DNA"/>
</dbReference>
<name>A0A2W2C2V8_9ACTN</name>
<dbReference type="InterPro" id="IPR016888">
    <property type="entry name" value="UCP028498"/>
</dbReference>
<dbReference type="SUPFAM" id="SSF50475">
    <property type="entry name" value="FMN-binding split barrel"/>
    <property type="match status" value="1"/>
</dbReference>
<dbReference type="AlphaFoldDB" id="A0A2W2C2V8"/>
<gene>
    <name evidence="2" type="ORF">C1I92_27895</name>
</gene>
<keyword evidence="3" id="KW-1185">Reference proteome</keyword>
<evidence type="ECO:0008006" key="4">
    <source>
        <dbReference type="Google" id="ProtNLM"/>
    </source>
</evidence>
<dbReference type="Gene3D" id="2.30.110.10">
    <property type="entry name" value="Electron Transport, Fmn-binding Protein, Chain A"/>
    <property type="match status" value="1"/>
</dbReference>
<dbReference type="Proteomes" id="UP000248764">
    <property type="component" value="Unassembled WGS sequence"/>
</dbReference>
<feature type="region of interest" description="Disordered" evidence="1">
    <location>
        <begin position="1"/>
        <end position="31"/>
    </location>
</feature>
<reference evidence="2 3" key="1">
    <citation type="submission" date="2018-01" db="EMBL/GenBank/DDBJ databases">
        <title>Draft genome sequence of Jiangella sp. GTF31.</title>
        <authorList>
            <person name="Sahin N."/>
            <person name="Ay H."/>
            <person name="Saygin H."/>
        </authorList>
    </citation>
    <scope>NUCLEOTIDE SEQUENCE [LARGE SCALE GENOMIC DNA]</scope>
    <source>
        <strain evidence="2 3">GTF31</strain>
    </source>
</reference>
<organism evidence="2 3">
    <name type="scientific">Jiangella anatolica</name>
    <dbReference type="NCBI Taxonomy" id="2670374"/>
    <lineage>
        <taxon>Bacteria</taxon>
        <taxon>Bacillati</taxon>
        <taxon>Actinomycetota</taxon>
        <taxon>Actinomycetes</taxon>
        <taxon>Jiangellales</taxon>
        <taxon>Jiangellaceae</taxon>
        <taxon>Jiangella</taxon>
    </lineage>
</organism>
<comment type="caution">
    <text evidence="2">The sequence shown here is derived from an EMBL/GenBank/DDBJ whole genome shotgun (WGS) entry which is preliminary data.</text>
</comment>
<protein>
    <recommendedName>
        <fullName evidence="4">DUF2255 domain-containing protein</fullName>
    </recommendedName>
</protein>
<dbReference type="InterPro" id="IPR012349">
    <property type="entry name" value="Split_barrel_FMN-bd"/>
</dbReference>
<sequence length="156" mass="16947">MTRHASAATTAGRPNLAESRGHSRGPRLVGHHMTDSNAVIDYLDRTGTVRLATQTQDGREIVTPIWAVVVDGKAYIRNGYGDSSKWYARIRRTGRAAFVDRGARYDVTADLAADEQTNLAVDDAYSSKYAGSGSALRMMITGDVRTSTLRVTPVES</sequence>
<evidence type="ECO:0000256" key="1">
    <source>
        <dbReference type="SAM" id="MobiDB-lite"/>
    </source>
</evidence>
<dbReference type="Pfam" id="PF10012">
    <property type="entry name" value="DUF2255"/>
    <property type="match status" value="1"/>
</dbReference>
<evidence type="ECO:0000313" key="2">
    <source>
        <dbReference type="EMBL" id="PZF80106.1"/>
    </source>
</evidence>
<evidence type="ECO:0000313" key="3">
    <source>
        <dbReference type="Proteomes" id="UP000248764"/>
    </source>
</evidence>
<proteinExistence type="predicted"/>
<accession>A0A2W2C2V8</accession>